<dbReference type="InterPro" id="IPR011006">
    <property type="entry name" value="CheY-like_superfamily"/>
</dbReference>
<feature type="domain" description="HTH LytTR-type" evidence="3">
    <location>
        <begin position="134"/>
        <end position="205"/>
    </location>
</feature>
<evidence type="ECO:0000256" key="1">
    <source>
        <dbReference type="PROSITE-ProRule" id="PRU00169"/>
    </source>
</evidence>
<dbReference type="RefSeq" id="WP_121377290.1">
    <property type="nucleotide sequence ID" value="NZ_RBLC01000005.1"/>
</dbReference>
<dbReference type="SMART" id="SM00850">
    <property type="entry name" value="LytTR"/>
    <property type="match status" value="1"/>
</dbReference>
<protein>
    <submittedName>
        <fullName evidence="4">DNA-binding LytR/AlgR family response regulator</fullName>
    </submittedName>
</protein>
<gene>
    <name evidence="4" type="ORF">CLV94_3002</name>
</gene>
<dbReference type="Gene3D" id="2.40.50.1020">
    <property type="entry name" value="LytTr DNA-binding domain"/>
    <property type="match status" value="1"/>
</dbReference>
<name>A0A495LZK6_9FLAO</name>
<keyword evidence="1" id="KW-0597">Phosphoprotein</keyword>
<sequence>MKCIIVDDEPLARKGLLLHLQAIGGIEISEVFNSADKALEYLTGNHTDLIFLDIEMPGLTGLEFAAKVPKETLIIFTTAFPQYAFDSYSVDAIDYLLKPISQERLEKALQKATAYHQFLNGSQPAPEKMEKEFMIIKADRRYHKITYKNILYLEGLKDFAVIHLENNKIIAGMNLKTVHELIASDHFMRVSKSFVVNTEHITSFDTHTIYINTIEIPIGEVYKKDFVESYLGKNLPPI</sequence>
<dbReference type="OrthoDB" id="2168082at2"/>
<feature type="domain" description="Response regulatory" evidence="2">
    <location>
        <begin position="2"/>
        <end position="113"/>
    </location>
</feature>
<evidence type="ECO:0000259" key="2">
    <source>
        <dbReference type="PROSITE" id="PS50110"/>
    </source>
</evidence>
<organism evidence="4 5">
    <name type="scientific">Flavobacterium endophyticum</name>
    <dbReference type="NCBI Taxonomy" id="1540163"/>
    <lineage>
        <taxon>Bacteria</taxon>
        <taxon>Pseudomonadati</taxon>
        <taxon>Bacteroidota</taxon>
        <taxon>Flavobacteriia</taxon>
        <taxon>Flavobacteriales</taxon>
        <taxon>Flavobacteriaceae</taxon>
        <taxon>Flavobacterium</taxon>
    </lineage>
</organism>
<dbReference type="Proteomes" id="UP000277579">
    <property type="component" value="Unassembled WGS sequence"/>
</dbReference>
<dbReference type="InterPro" id="IPR007492">
    <property type="entry name" value="LytTR_DNA-bd_dom"/>
</dbReference>
<dbReference type="Pfam" id="PF04397">
    <property type="entry name" value="LytTR"/>
    <property type="match status" value="1"/>
</dbReference>
<dbReference type="AlphaFoldDB" id="A0A495LZK6"/>
<keyword evidence="4" id="KW-0238">DNA-binding</keyword>
<keyword evidence="5" id="KW-1185">Reference proteome</keyword>
<evidence type="ECO:0000259" key="3">
    <source>
        <dbReference type="PROSITE" id="PS50930"/>
    </source>
</evidence>
<dbReference type="PROSITE" id="PS50110">
    <property type="entry name" value="RESPONSE_REGULATORY"/>
    <property type="match status" value="1"/>
</dbReference>
<dbReference type="GO" id="GO:0003677">
    <property type="term" value="F:DNA binding"/>
    <property type="evidence" value="ECO:0007669"/>
    <property type="project" value="UniProtKB-KW"/>
</dbReference>
<evidence type="ECO:0000313" key="5">
    <source>
        <dbReference type="Proteomes" id="UP000277579"/>
    </source>
</evidence>
<dbReference type="PANTHER" id="PTHR37299:SF1">
    <property type="entry name" value="STAGE 0 SPORULATION PROTEIN A HOMOLOG"/>
    <property type="match status" value="1"/>
</dbReference>
<accession>A0A495LZK6</accession>
<dbReference type="GO" id="GO:0000156">
    <property type="term" value="F:phosphorelay response regulator activity"/>
    <property type="evidence" value="ECO:0007669"/>
    <property type="project" value="InterPro"/>
</dbReference>
<proteinExistence type="predicted"/>
<dbReference type="SMART" id="SM00448">
    <property type="entry name" value="REC"/>
    <property type="match status" value="1"/>
</dbReference>
<dbReference type="Gene3D" id="3.40.50.2300">
    <property type="match status" value="1"/>
</dbReference>
<feature type="modified residue" description="4-aspartylphosphate" evidence="1">
    <location>
        <position position="53"/>
    </location>
</feature>
<dbReference type="EMBL" id="RBLC01000005">
    <property type="protein sequence ID" value="RKS19051.1"/>
    <property type="molecule type" value="Genomic_DNA"/>
</dbReference>
<dbReference type="InterPro" id="IPR001789">
    <property type="entry name" value="Sig_transdc_resp-reg_receiver"/>
</dbReference>
<dbReference type="SUPFAM" id="SSF52172">
    <property type="entry name" value="CheY-like"/>
    <property type="match status" value="1"/>
</dbReference>
<comment type="caution">
    <text evidence="4">The sequence shown here is derived from an EMBL/GenBank/DDBJ whole genome shotgun (WGS) entry which is preliminary data.</text>
</comment>
<dbReference type="PROSITE" id="PS50930">
    <property type="entry name" value="HTH_LYTTR"/>
    <property type="match status" value="1"/>
</dbReference>
<dbReference type="Pfam" id="PF00072">
    <property type="entry name" value="Response_reg"/>
    <property type="match status" value="1"/>
</dbReference>
<dbReference type="PANTHER" id="PTHR37299">
    <property type="entry name" value="TRANSCRIPTIONAL REGULATOR-RELATED"/>
    <property type="match status" value="1"/>
</dbReference>
<dbReference type="InterPro" id="IPR046947">
    <property type="entry name" value="LytR-like"/>
</dbReference>
<evidence type="ECO:0000313" key="4">
    <source>
        <dbReference type="EMBL" id="RKS19051.1"/>
    </source>
</evidence>
<reference evidence="4 5" key="1">
    <citation type="submission" date="2018-10" db="EMBL/GenBank/DDBJ databases">
        <title>Genomic Encyclopedia of Archaeal and Bacterial Type Strains, Phase II (KMG-II): from individual species to whole genera.</title>
        <authorList>
            <person name="Goeker M."/>
        </authorList>
    </citation>
    <scope>NUCLEOTIDE SEQUENCE [LARGE SCALE GENOMIC DNA]</scope>
    <source>
        <strain evidence="4 5">DSM 29537</strain>
    </source>
</reference>